<feature type="transmembrane region" description="Helical" evidence="2">
    <location>
        <begin position="28"/>
        <end position="49"/>
    </location>
</feature>
<evidence type="ECO:0000313" key="4">
    <source>
        <dbReference type="Proteomes" id="UP000276223"/>
    </source>
</evidence>
<dbReference type="Proteomes" id="UP000276223">
    <property type="component" value="Unassembled WGS sequence"/>
</dbReference>
<reference evidence="3 4" key="1">
    <citation type="submission" date="2018-11" db="EMBL/GenBank/DDBJ databases">
        <title>Genomic Encyclopedia of Type Strains, Phase IV (KMG-IV): sequencing the most valuable type-strain genomes for metagenomic binning, comparative biology and taxonomic classification.</title>
        <authorList>
            <person name="Goeker M."/>
        </authorList>
    </citation>
    <scope>NUCLEOTIDE SEQUENCE [LARGE SCALE GENOMIC DNA]</scope>
    <source>
        <strain evidence="3 4">DSM 22027</strain>
    </source>
</reference>
<name>A0A3N1UM56_9BACT</name>
<comment type="caution">
    <text evidence="3">The sequence shown here is derived from an EMBL/GenBank/DDBJ whole genome shotgun (WGS) entry which is preliminary data.</text>
</comment>
<evidence type="ECO:0000256" key="2">
    <source>
        <dbReference type="SAM" id="Phobius"/>
    </source>
</evidence>
<accession>A0A3N1UM56</accession>
<sequence length="103" mass="11360">MKVFLGGLAAAFFGIIGIFIWFKPFLNLLAGAIPLMLLLGGAMAAYLGYDEVKDQLPFGKKKEEEAVPEAATDDLSKYKEEAEKYKQEVEKLKAELEKVKSAS</sequence>
<protein>
    <submittedName>
        <fullName evidence="3">Uncharacterized protein</fullName>
    </submittedName>
</protein>
<dbReference type="RefSeq" id="WP_123290875.1">
    <property type="nucleotide sequence ID" value="NZ_RJVA01000013.1"/>
</dbReference>
<keyword evidence="4" id="KW-1185">Reference proteome</keyword>
<organism evidence="3 4">
    <name type="scientific">Desulfosoma caldarium</name>
    <dbReference type="NCBI Taxonomy" id="610254"/>
    <lineage>
        <taxon>Bacteria</taxon>
        <taxon>Pseudomonadati</taxon>
        <taxon>Thermodesulfobacteriota</taxon>
        <taxon>Syntrophobacteria</taxon>
        <taxon>Syntrophobacterales</taxon>
        <taxon>Syntrophobacteraceae</taxon>
        <taxon>Desulfosoma</taxon>
    </lineage>
</organism>
<evidence type="ECO:0000313" key="3">
    <source>
        <dbReference type="EMBL" id="ROQ91163.1"/>
    </source>
</evidence>
<dbReference type="EMBL" id="RJVA01000013">
    <property type="protein sequence ID" value="ROQ91163.1"/>
    <property type="molecule type" value="Genomic_DNA"/>
</dbReference>
<keyword evidence="2" id="KW-0812">Transmembrane</keyword>
<keyword evidence="2" id="KW-1133">Transmembrane helix</keyword>
<gene>
    <name evidence="3" type="ORF">EDC27_2448</name>
</gene>
<keyword evidence="2" id="KW-0472">Membrane</keyword>
<feature type="transmembrane region" description="Helical" evidence="2">
    <location>
        <begin position="5"/>
        <end position="22"/>
    </location>
</feature>
<feature type="coiled-coil region" evidence="1">
    <location>
        <begin position="75"/>
        <end position="102"/>
    </location>
</feature>
<dbReference type="AlphaFoldDB" id="A0A3N1UM56"/>
<evidence type="ECO:0000256" key="1">
    <source>
        <dbReference type="SAM" id="Coils"/>
    </source>
</evidence>
<keyword evidence="1" id="KW-0175">Coiled coil</keyword>
<proteinExistence type="predicted"/>